<dbReference type="InterPro" id="IPR029034">
    <property type="entry name" value="Cystine-knot_cytokine"/>
</dbReference>
<sequence>SPGLAILTEEAQITPNSSVFEEIPLCSSVQQIIYPKNSATTEGIHEFVVNDEEYRQGIKAETCINRYSPCIIPGSLLTGYSSRCVQRYTTVTLMIFNRNTTDTRSFIPKSLNIPSHCACVLTKQLY</sequence>
<evidence type="ECO:0000256" key="1">
    <source>
        <dbReference type="ARBA" id="ARBA00022729"/>
    </source>
</evidence>
<evidence type="ECO:0000313" key="5">
    <source>
        <dbReference type="EMBL" id="JAS93871.1"/>
    </source>
</evidence>
<name>A0A1B6J3X2_9HEMI</name>
<dbReference type="PANTHER" id="PTHR23199:SF12">
    <property type="entry name" value="NEUROTROPHIN 1-RELATED"/>
    <property type="match status" value="1"/>
</dbReference>
<feature type="non-terminal residue" evidence="5">
    <location>
        <position position="1"/>
    </location>
</feature>
<protein>
    <recommendedName>
        <fullName evidence="4">Spaetzle domain-containing protein</fullName>
    </recommendedName>
</protein>
<keyword evidence="2" id="KW-1015">Disulfide bond</keyword>
<dbReference type="GO" id="GO:0021556">
    <property type="term" value="P:central nervous system formation"/>
    <property type="evidence" value="ECO:0007669"/>
    <property type="project" value="TreeGrafter"/>
</dbReference>
<gene>
    <name evidence="5" type="ORF">g.57842</name>
</gene>
<dbReference type="AlphaFoldDB" id="A0A1B6J3X2"/>
<reference evidence="5" key="1">
    <citation type="submission" date="2015-11" db="EMBL/GenBank/DDBJ databases">
        <title>De novo transcriptome assembly of four potential Pierce s Disease insect vectors from Arizona vineyards.</title>
        <authorList>
            <person name="Tassone E.E."/>
        </authorList>
    </citation>
    <scope>NUCLEOTIDE SEQUENCE</scope>
</reference>
<keyword evidence="3" id="KW-0325">Glycoprotein</keyword>
<organism evidence="5">
    <name type="scientific">Homalodisca liturata</name>
    <dbReference type="NCBI Taxonomy" id="320908"/>
    <lineage>
        <taxon>Eukaryota</taxon>
        <taxon>Metazoa</taxon>
        <taxon>Ecdysozoa</taxon>
        <taxon>Arthropoda</taxon>
        <taxon>Hexapoda</taxon>
        <taxon>Insecta</taxon>
        <taxon>Pterygota</taxon>
        <taxon>Neoptera</taxon>
        <taxon>Paraneoptera</taxon>
        <taxon>Hemiptera</taxon>
        <taxon>Auchenorrhyncha</taxon>
        <taxon>Membracoidea</taxon>
        <taxon>Cicadellidae</taxon>
        <taxon>Cicadellinae</taxon>
        <taxon>Proconiini</taxon>
        <taxon>Homalodisca</taxon>
    </lineage>
</organism>
<evidence type="ECO:0000256" key="3">
    <source>
        <dbReference type="ARBA" id="ARBA00023180"/>
    </source>
</evidence>
<dbReference type="GO" id="GO:0005615">
    <property type="term" value="C:extracellular space"/>
    <property type="evidence" value="ECO:0007669"/>
    <property type="project" value="UniProtKB-ARBA"/>
</dbReference>
<evidence type="ECO:0000256" key="2">
    <source>
        <dbReference type="ARBA" id="ARBA00023157"/>
    </source>
</evidence>
<dbReference type="GO" id="GO:0005121">
    <property type="term" value="F:Toll binding"/>
    <property type="evidence" value="ECO:0007669"/>
    <property type="project" value="TreeGrafter"/>
</dbReference>
<dbReference type="Pfam" id="PF16077">
    <property type="entry name" value="Spaetzle"/>
    <property type="match status" value="1"/>
</dbReference>
<dbReference type="GO" id="GO:0045087">
    <property type="term" value="P:innate immune response"/>
    <property type="evidence" value="ECO:0007669"/>
    <property type="project" value="TreeGrafter"/>
</dbReference>
<dbReference type="SUPFAM" id="SSF57501">
    <property type="entry name" value="Cystine-knot cytokines"/>
    <property type="match status" value="1"/>
</dbReference>
<keyword evidence="1" id="KW-0732">Signal</keyword>
<dbReference type="EMBL" id="GECU01013835">
    <property type="protein sequence ID" value="JAS93871.1"/>
    <property type="molecule type" value="Transcribed_RNA"/>
</dbReference>
<evidence type="ECO:0000259" key="4">
    <source>
        <dbReference type="Pfam" id="PF16077"/>
    </source>
</evidence>
<dbReference type="GO" id="GO:0008083">
    <property type="term" value="F:growth factor activity"/>
    <property type="evidence" value="ECO:0007669"/>
    <property type="project" value="TreeGrafter"/>
</dbReference>
<accession>A0A1B6J3X2</accession>
<dbReference type="Gene3D" id="2.10.90.10">
    <property type="entry name" value="Cystine-knot cytokines"/>
    <property type="match status" value="1"/>
</dbReference>
<dbReference type="InterPro" id="IPR052444">
    <property type="entry name" value="Spz/Toll_ligand-like"/>
</dbReference>
<feature type="domain" description="Spaetzle" evidence="4">
    <location>
        <begin position="24"/>
        <end position="120"/>
    </location>
</feature>
<dbReference type="PANTHER" id="PTHR23199">
    <property type="entry name" value="NEUROTROPHIN 1-RELATED"/>
    <property type="match status" value="1"/>
</dbReference>
<dbReference type="InterPro" id="IPR032104">
    <property type="entry name" value="Spaetzle"/>
</dbReference>
<proteinExistence type="predicted"/>